<dbReference type="PANTHER" id="PTHR13369">
    <property type="match status" value="1"/>
</dbReference>
<keyword evidence="2" id="KW-0808">Transferase</keyword>
<evidence type="ECO:0000313" key="3">
    <source>
        <dbReference type="Proteomes" id="UP000293291"/>
    </source>
</evidence>
<dbReference type="EMBL" id="SDWU01000002">
    <property type="protein sequence ID" value="RYC04213.1"/>
    <property type="molecule type" value="Genomic_DNA"/>
</dbReference>
<dbReference type="InterPro" id="IPR025714">
    <property type="entry name" value="Methyltranfer_dom"/>
</dbReference>
<evidence type="ECO:0000259" key="1">
    <source>
        <dbReference type="Pfam" id="PF13679"/>
    </source>
</evidence>
<dbReference type="AlphaFoldDB" id="A0A4Q2SGN6"/>
<reference evidence="2 3" key="1">
    <citation type="submission" date="2019-01" db="EMBL/GenBank/DDBJ databases">
        <title>Novel species of Nocardioides.</title>
        <authorList>
            <person name="Liu Q."/>
            <person name="Xin Y.-H."/>
        </authorList>
    </citation>
    <scope>NUCLEOTIDE SEQUENCE [LARGE SCALE GENOMIC DNA]</scope>
    <source>
        <strain evidence="2 3">CGMCC 4.6875</strain>
    </source>
</reference>
<dbReference type="InterPro" id="IPR029063">
    <property type="entry name" value="SAM-dependent_MTases_sf"/>
</dbReference>
<keyword evidence="3" id="KW-1185">Reference proteome</keyword>
<dbReference type="GO" id="GO:0005737">
    <property type="term" value="C:cytoplasm"/>
    <property type="evidence" value="ECO:0007669"/>
    <property type="project" value="TreeGrafter"/>
</dbReference>
<keyword evidence="2" id="KW-0489">Methyltransferase</keyword>
<accession>A0A4Q2SGN6</accession>
<dbReference type="OrthoDB" id="5502211at2"/>
<dbReference type="PANTHER" id="PTHR13369:SF3">
    <property type="entry name" value="METHYLTRANSFERASE DOMAIN-CONTAINING PROTEIN"/>
    <property type="match status" value="1"/>
</dbReference>
<dbReference type="CDD" id="cd02440">
    <property type="entry name" value="AdoMet_MTases"/>
    <property type="match status" value="1"/>
</dbReference>
<dbReference type="GO" id="GO:0008168">
    <property type="term" value="F:methyltransferase activity"/>
    <property type="evidence" value="ECO:0007669"/>
    <property type="project" value="UniProtKB-KW"/>
</dbReference>
<sequence length="401" mass="43647">MPVADELDTLRRAILDADHLVRALASGRRKGQPVPRVGGREVRRVEVRVVDLKAGRHLQVTSYDATQAHTANHPLGEAAEAAVDALLAEPFANWHVDTVTATLQLRVTKKGVPLLHTSARAEEVAPAREHDRPKDRLLAEDDPVLVALGISDAQGRVKPTRQAKYRQVEEFVRLLDAGLSDAIAQGRVRTPTAEEPLRVVDLGCGNAYLTFAAHAHLSRRWPVRMTGVDVKQQSADHNAQVAERLGIDADFVVGSIADAQLELAPDVVLALHACDTATDDALHRALEWQAPLVLAAPCCHHDIAAQLRTAEAPGPYAMLTRHGILRERFADTLTDALRASLLRREGYRVDVVEFVESAHTPRNTLLRAVRTGADGAGASREYDELLAAWGVRPRLGELLGG</sequence>
<gene>
    <name evidence="2" type="ORF">EUA07_01620</name>
</gene>
<organism evidence="2 3">
    <name type="scientific">Nocardioides ganghwensis</name>
    <dbReference type="NCBI Taxonomy" id="252230"/>
    <lineage>
        <taxon>Bacteria</taxon>
        <taxon>Bacillati</taxon>
        <taxon>Actinomycetota</taxon>
        <taxon>Actinomycetes</taxon>
        <taxon>Propionibacteriales</taxon>
        <taxon>Nocardioidaceae</taxon>
        <taxon>Nocardioides</taxon>
    </lineage>
</organism>
<proteinExistence type="predicted"/>
<protein>
    <submittedName>
        <fullName evidence="2">SAM-dependent methyltransferase</fullName>
    </submittedName>
</protein>
<dbReference type="Gene3D" id="3.40.50.150">
    <property type="entry name" value="Vaccinia Virus protein VP39"/>
    <property type="match status" value="1"/>
</dbReference>
<dbReference type="GO" id="GO:0032259">
    <property type="term" value="P:methylation"/>
    <property type="evidence" value="ECO:0007669"/>
    <property type="project" value="UniProtKB-KW"/>
</dbReference>
<evidence type="ECO:0000313" key="2">
    <source>
        <dbReference type="EMBL" id="RYC04213.1"/>
    </source>
</evidence>
<dbReference type="Proteomes" id="UP000293291">
    <property type="component" value="Unassembled WGS sequence"/>
</dbReference>
<comment type="caution">
    <text evidence="2">The sequence shown here is derived from an EMBL/GenBank/DDBJ whole genome shotgun (WGS) entry which is preliminary data.</text>
</comment>
<name>A0A4Q2SGN6_9ACTN</name>
<feature type="domain" description="Methyltransferase" evidence="1">
    <location>
        <begin position="164"/>
        <end position="306"/>
    </location>
</feature>
<dbReference type="Pfam" id="PF13679">
    <property type="entry name" value="Methyltransf_32"/>
    <property type="match status" value="1"/>
</dbReference>
<dbReference type="SUPFAM" id="SSF53335">
    <property type="entry name" value="S-adenosyl-L-methionine-dependent methyltransferases"/>
    <property type="match status" value="1"/>
</dbReference>